<evidence type="ECO:0000256" key="4">
    <source>
        <dbReference type="ARBA" id="ARBA00022777"/>
    </source>
</evidence>
<dbReference type="PANTHER" id="PTHR27003">
    <property type="entry name" value="OS07G0166700 PROTEIN"/>
    <property type="match status" value="1"/>
</dbReference>
<keyword evidence="3" id="KW-0547">Nucleotide-binding</keyword>
<dbReference type="GO" id="GO:0009506">
    <property type="term" value="C:plasmodesma"/>
    <property type="evidence" value="ECO:0007669"/>
    <property type="project" value="TreeGrafter"/>
</dbReference>
<reference evidence="7" key="1">
    <citation type="journal article" date="2023" name="Science">
        <title>Elucidation of the pathway for biosynthesis of saponin adjuvants from the soapbark tree.</title>
        <authorList>
            <person name="Reed J."/>
            <person name="Orme A."/>
            <person name="El-Demerdash A."/>
            <person name="Owen C."/>
            <person name="Martin L.B.B."/>
            <person name="Misra R.C."/>
            <person name="Kikuchi S."/>
            <person name="Rejzek M."/>
            <person name="Martin A.C."/>
            <person name="Harkess A."/>
            <person name="Leebens-Mack J."/>
            <person name="Louveau T."/>
            <person name="Stephenson M.J."/>
            <person name="Osbourn A."/>
        </authorList>
    </citation>
    <scope>NUCLEOTIDE SEQUENCE</scope>
    <source>
        <strain evidence="7">S10</strain>
    </source>
</reference>
<dbReference type="FunFam" id="3.30.200.20:FF:000039">
    <property type="entry name" value="receptor-like protein kinase FERONIA"/>
    <property type="match status" value="1"/>
</dbReference>
<keyword evidence="7" id="KW-0675">Receptor</keyword>
<evidence type="ECO:0000313" key="8">
    <source>
        <dbReference type="Proteomes" id="UP001163823"/>
    </source>
</evidence>
<dbReference type="InterPro" id="IPR001245">
    <property type="entry name" value="Ser-Thr/Tyr_kinase_cat_dom"/>
</dbReference>
<dbReference type="Gene3D" id="3.30.200.20">
    <property type="entry name" value="Phosphorylase Kinase, domain 1"/>
    <property type="match status" value="1"/>
</dbReference>
<dbReference type="InterPro" id="IPR011009">
    <property type="entry name" value="Kinase-like_dom_sf"/>
</dbReference>
<organism evidence="7 8">
    <name type="scientific">Quillaja saponaria</name>
    <name type="common">Soap bark tree</name>
    <dbReference type="NCBI Taxonomy" id="32244"/>
    <lineage>
        <taxon>Eukaryota</taxon>
        <taxon>Viridiplantae</taxon>
        <taxon>Streptophyta</taxon>
        <taxon>Embryophyta</taxon>
        <taxon>Tracheophyta</taxon>
        <taxon>Spermatophyta</taxon>
        <taxon>Magnoliopsida</taxon>
        <taxon>eudicotyledons</taxon>
        <taxon>Gunneridae</taxon>
        <taxon>Pentapetalae</taxon>
        <taxon>rosids</taxon>
        <taxon>fabids</taxon>
        <taxon>Fabales</taxon>
        <taxon>Quillajaceae</taxon>
        <taxon>Quillaja</taxon>
    </lineage>
</organism>
<dbReference type="GO" id="GO:0004674">
    <property type="term" value="F:protein serine/threonine kinase activity"/>
    <property type="evidence" value="ECO:0007669"/>
    <property type="project" value="UniProtKB-KW"/>
</dbReference>
<dbReference type="GO" id="GO:0004714">
    <property type="term" value="F:transmembrane receptor protein tyrosine kinase activity"/>
    <property type="evidence" value="ECO:0007669"/>
    <property type="project" value="InterPro"/>
</dbReference>
<evidence type="ECO:0000313" key="7">
    <source>
        <dbReference type="EMBL" id="KAJ7971100.1"/>
    </source>
</evidence>
<name>A0AAD7PXP1_QUISA</name>
<dbReference type="Proteomes" id="UP001163823">
    <property type="component" value="Chromosome 4"/>
</dbReference>
<protein>
    <submittedName>
        <fullName evidence="7">Receptor-like protein kinase</fullName>
    </submittedName>
</protein>
<dbReference type="SUPFAM" id="SSF56112">
    <property type="entry name" value="Protein kinase-like (PK-like)"/>
    <property type="match status" value="1"/>
</dbReference>
<evidence type="ECO:0000256" key="5">
    <source>
        <dbReference type="ARBA" id="ARBA00022840"/>
    </source>
</evidence>
<dbReference type="InterPro" id="IPR045272">
    <property type="entry name" value="ANXUR1/2-like"/>
</dbReference>
<dbReference type="Gene3D" id="1.10.510.10">
    <property type="entry name" value="Transferase(Phosphotransferase) domain 1"/>
    <property type="match status" value="1"/>
</dbReference>
<dbReference type="PROSITE" id="PS50011">
    <property type="entry name" value="PROTEIN_KINASE_DOM"/>
    <property type="match status" value="1"/>
</dbReference>
<keyword evidence="8" id="KW-1185">Reference proteome</keyword>
<dbReference type="EMBL" id="JARAOO010000004">
    <property type="protein sequence ID" value="KAJ7971100.1"/>
    <property type="molecule type" value="Genomic_DNA"/>
</dbReference>
<proteinExistence type="predicted"/>
<keyword evidence="5" id="KW-0067">ATP-binding</keyword>
<evidence type="ECO:0000256" key="3">
    <source>
        <dbReference type="ARBA" id="ARBA00022741"/>
    </source>
</evidence>
<keyword evidence="1" id="KW-0723">Serine/threonine-protein kinase</keyword>
<dbReference type="KEGG" id="qsa:O6P43_009179"/>
<dbReference type="AlphaFoldDB" id="A0AAD7PXP1"/>
<evidence type="ECO:0000259" key="6">
    <source>
        <dbReference type="PROSITE" id="PS50011"/>
    </source>
</evidence>
<gene>
    <name evidence="7" type="ORF">O6P43_009179</name>
</gene>
<accession>A0AAD7PXP1</accession>
<dbReference type="GO" id="GO:0005524">
    <property type="term" value="F:ATP binding"/>
    <property type="evidence" value="ECO:0007669"/>
    <property type="project" value="UniProtKB-KW"/>
</dbReference>
<dbReference type="GO" id="GO:0005886">
    <property type="term" value="C:plasma membrane"/>
    <property type="evidence" value="ECO:0007669"/>
    <property type="project" value="TreeGrafter"/>
</dbReference>
<evidence type="ECO:0000256" key="1">
    <source>
        <dbReference type="ARBA" id="ARBA00022527"/>
    </source>
</evidence>
<keyword evidence="4 7" id="KW-0418">Kinase</keyword>
<keyword evidence="2" id="KW-0808">Transferase</keyword>
<comment type="caution">
    <text evidence="7">The sequence shown here is derived from an EMBL/GenBank/DDBJ whole genome shotgun (WGS) entry which is preliminary data.</text>
</comment>
<dbReference type="PANTHER" id="PTHR27003:SF303">
    <property type="entry name" value="TYROSINE KINASE FAMILY PROTEIN"/>
    <property type="match status" value="1"/>
</dbReference>
<sequence length="342" mass="39381">MPPGCFGFSKRESKNSNVNKFFSTLVDQELCRRFSLAEIQKATNNFDWALVGHDAFGEIYRGYIQLDTNTNSATGTKIRVTIKRSSMTSSQGLHEFNNEVQWSCQLCHPNLVSLLGFCYEENKNEKILVYEHMSNGSLHEQLIRTRNLEPLSWKKRLQICIGAARGLHYLHSGAKYAIIHGDFSRKSILLDETWTPKLTNFSLSTRGPRSTSKKLIEKVSSRIASTCESIAPEYLFEGILTDKSDVYSFGLVLMYVITLKLNYYDKDEDSWRYTGNDDEVIDPYIRGKIAPECWKTFLGIMIRCLLFERSERPAMGEVEVELEQALELQESADAMMQFRFWF</sequence>
<evidence type="ECO:0000256" key="2">
    <source>
        <dbReference type="ARBA" id="ARBA00022679"/>
    </source>
</evidence>
<feature type="domain" description="Protein kinase" evidence="6">
    <location>
        <begin position="45"/>
        <end position="326"/>
    </location>
</feature>
<dbReference type="InterPro" id="IPR000719">
    <property type="entry name" value="Prot_kinase_dom"/>
</dbReference>
<dbReference type="Pfam" id="PF07714">
    <property type="entry name" value="PK_Tyr_Ser-Thr"/>
    <property type="match status" value="1"/>
</dbReference>